<dbReference type="PANTHER" id="PTHR33365">
    <property type="entry name" value="YALI0B05434P"/>
    <property type="match status" value="1"/>
</dbReference>
<keyword evidence="4" id="KW-1185">Reference proteome</keyword>
<gene>
    <name evidence="3" type="ORF">BJ875DRAFT_483106</name>
</gene>
<dbReference type="PANTHER" id="PTHR33365:SF7">
    <property type="entry name" value="TAT PATHWAY SIGNAL SEQUENCE"/>
    <property type="match status" value="1"/>
</dbReference>
<evidence type="ECO:0000313" key="3">
    <source>
        <dbReference type="EMBL" id="KAG9235551.1"/>
    </source>
</evidence>
<dbReference type="OrthoDB" id="3687641at2759"/>
<comment type="caution">
    <text evidence="3">The sequence shown here is derived from an EMBL/GenBank/DDBJ whole genome shotgun (WGS) entry which is preliminary data.</text>
</comment>
<accession>A0A9P7YL15</accession>
<dbReference type="Pfam" id="PF11807">
    <property type="entry name" value="UstYa"/>
    <property type="match status" value="1"/>
</dbReference>
<name>A0A9P7YL15_9HELO</name>
<dbReference type="InterPro" id="IPR021765">
    <property type="entry name" value="UstYa-like"/>
</dbReference>
<dbReference type="Proteomes" id="UP000824998">
    <property type="component" value="Unassembled WGS sequence"/>
</dbReference>
<dbReference type="AlphaFoldDB" id="A0A9P7YL15"/>
<protein>
    <submittedName>
        <fullName evidence="3">Uncharacterized protein</fullName>
    </submittedName>
</protein>
<keyword evidence="2" id="KW-0812">Transmembrane</keyword>
<sequence length="253" mass="29133">MSSSDNSEDHRIPFLGKDDKECEMYAKLPPNQRSSSWFLPIIALLSIVAHSLLLLLWMKPSEMPESFLRPQNLSRLYSPFHNAIKTQVEIWADDAWDNSVYTGNPRKELDDAWNKLVLVEGISVTTEEAASLNLKSKIKLESGNQAAIMGYFHNLHCIDFIQTYIHERGIPHILDFIILANHCIEVLRRSVLCQPDLSVHAIHWQDEKRRGMTLESNSTRECVNFDAVNDFALTRRFRRHEIVGEKADLHKPT</sequence>
<feature type="transmembrane region" description="Helical" evidence="2">
    <location>
        <begin position="37"/>
        <end position="57"/>
    </location>
</feature>
<reference evidence="3" key="1">
    <citation type="journal article" date="2021" name="IMA Fungus">
        <title>Genomic characterization of three marine fungi, including Emericellopsis atlantica sp. nov. with signatures of a generalist lifestyle and marine biomass degradation.</title>
        <authorList>
            <person name="Hagestad O.C."/>
            <person name="Hou L."/>
            <person name="Andersen J.H."/>
            <person name="Hansen E.H."/>
            <person name="Altermark B."/>
            <person name="Li C."/>
            <person name="Kuhnert E."/>
            <person name="Cox R.J."/>
            <person name="Crous P.W."/>
            <person name="Spatafora J.W."/>
            <person name="Lail K."/>
            <person name="Amirebrahimi M."/>
            <person name="Lipzen A."/>
            <person name="Pangilinan J."/>
            <person name="Andreopoulos W."/>
            <person name="Hayes R.D."/>
            <person name="Ng V."/>
            <person name="Grigoriev I.V."/>
            <person name="Jackson S.A."/>
            <person name="Sutton T.D.S."/>
            <person name="Dobson A.D.W."/>
            <person name="Rama T."/>
        </authorList>
    </citation>
    <scope>NUCLEOTIDE SEQUENCE</scope>
    <source>
        <strain evidence="3">TRa018bII</strain>
    </source>
</reference>
<evidence type="ECO:0000256" key="1">
    <source>
        <dbReference type="ARBA" id="ARBA00035112"/>
    </source>
</evidence>
<organism evidence="3 4">
    <name type="scientific">Amylocarpus encephaloides</name>
    <dbReference type="NCBI Taxonomy" id="45428"/>
    <lineage>
        <taxon>Eukaryota</taxon>
        <taxon>Fungi</taxon>
        <taxon>Dikarya</taxon>
        <taxon>Ascomycota</taxon>
        <taxon>Pezizomycotina</taxon>
        <taxon>Leotiomycetes</taxon>
        <taxon>Helotiales</taxon>
        <taxon>Helotiales incertae sedis</taxon>
        <taxon>Amylocarpus</taxon>
    </lineage>
</organism>
<evidence type="ECO:0000313" key="4">
    <source>
        <dbReference type="Proteomes" id="UP000824998"/>
    </source>
</evidence>
<evidence type="ECO:0000256" key="2">
    <source>
        <dbReference type="SAM" id="Phobius"/>
    </source>
</evidence>
<keyword evidence="2" id="KW-1133">Transmembrane helix</keyword>
<keyword evidence="2" id="KW-0472">Membrane</keyword>
<proteinExistence type="inferred from homology"/>
<dbReference type="EMBL" id="MU251429">
    <property type="protein sequence ID" value="KAG9235551.1"/>
    <property type="molecule type" value="Genomic_DNA"/>
</dbReference>
<comment type="similarity">
    <text evidence="1">Belongs to the ustYa family.</text>
</comment>
<dbReference type="GO" id="GO:0043386">
    <property type="term" value="P:mycotoxin biosynthetic process"/>
    <property type="evidence" value="ECO:0007669"/>
    <property type="project" value="InterPro"/>
</dbReference>